<evidence type="ECO:0000256" key="9">
    <source>
        <dbReference type="PROSITE-ProRule" id="PRU00023"/>
    </source>
</evidence>
<evidence type="ECO:0000313" key="13">
    <source>
        <dbReference type="Proteomes" id="UP001152622"/>
    </source>
</evidence>
<feature type="region of interest" description="Disordered" evidence="10">
    <location>
        <begin position="579"/>
        <end position="642"/>
    </location>
</feature>
<dbReference type="SUPFAM" id="SSF48403">
    <property type="entry name" value="Ankyrin repeat"/>
    <property type="match status" value="1"/>
</dbReference>
<dbReference type="GO" id="GO:1990166">
    <property type="term" value="P:protein localization to site of double-strand break"/>
    <property type="evidence" value="ECO:0007669"/>
    <property type="project" value="TreeGrafter"/>
</dbReference>
<evidence type="ECO:0000256" key="10">
    <source>
        <dbReference type="SAM" id="MobiDB-lite"/>
    </source>
</evidence>
<evidence type="ECO:0000256" key="2">
    <source>
        <dbReference type="ARBA" id="ARBA00004300"/>
    </source>
</evidence>
<dbReference type="CDD" id="cd17738">
    <property type="entry name" value="BRCT_TopBP1_rpt7"/>
    <property type="match status" value="1"/>
</dbReference>
<dbReference type="InterPro" id="IPR002110">
    <property type="entry name" value="Ankyrin_rpt"/>
</dbReference>
<evidence type="ECO:0000256" key="5">
    <source>
        <dbReference type="ARBA" id="ARBA00022763"/>
    </source>
</evidence>
<dbReference type="Gene3D" id="3.40.50.10190">
    <property type="entry name" value="BRCT domain"/>
    <property type="match status" value="2"/>
</dbReference>
<dbReference type="GO" id="GO:0005813">
    <property type="term" value="C:centrosome"/>
    <property type="evidence" value="ECO:0007669"/>
    <property type="project" value="UniProtKB-SubCell"/>
</dbReference>
<dbReference type="Pfam" id="PF00533">
    <property type="entry name" value="BRCT"/>
    <property type="match status" value="1"/>
</dbReference>
<reference evidence="12" key="1">
    <citation type="journal article" date="2023" name="Science">
        <title>Genome structures resolve the early diversification of teleost fishes.</title>
        <authorList>
            <person name="Parey E."/>
            <person name="Louis A."/>
            <person name="Montfort J."/>
            <person name="Bouchez O."/>
            <person name="Roques C."/>
            <person name="Iampietro C."/>
            <person name="Lluch J."/>
            <person name="Castinel A."/>
            <person name="Donnadieu C."/>
            <person name="Desvignes T."/>
            <person name="Floi Bucao C."/>
            <person name="Jouanno E."/>
            <person name="Wen M."/>
            <person name="Mejri S."/>
            <person name="Dirks R."/>
            <person name="Jansen H."/>
            <person name="Henkel C."/>
            <person name="Chen W.J."/>
            <person name="Zahm M."/>
            <person name="Cabau C."/>
            <person name="Klopp C."/>
            <person name="Thompson A.W."/>
            <person name="Robinson-Rechavi M."/>
            <person name="Braasch I."/>
            <person name="Lecointre G."/>
            <person name="Bobe J."/>
            <person name="Postlethwait J.H."/>
            <person name="Berthelot C."/>
            <person name="Roest Crollius H."/>
            <person name="Guiguen Y."/>
        </authorList>
    </citation>
    <scope>NUCLEOTIDE SEQUENCE</scope>
    <source>
        <strain evidence="12">WJC10195</strain>
    </source>
</reference>
<dbReference type="InterPro" id="IPR001357">
    <property type="entry name" value="BRCT_dom"/>
</dbReference>
<evidence type="ECO:0000256" key="7">
    <source>
        <dbReference type="ARBA" id="ARBA00023212"/>
    </source>
</evidence>
<dbReference type="InterPro" id="IPR036770">
    <property type="entry name" value="Ankyrin_rpt-contain_sf"/>
</dbReference>
<dbReference type="GO" id="GO:2000781">
    <property type="term" value="P:positive regulation of double-strand break repair"/>
    <property type="evidence" value="ECO:0007669"/>
    <property type="project" value="InterPro"/>
</dbReference>
<keyword evidence="6" id="KW-0234">DNA repair</keyword>
<dbReference type="SUPFAM" id="SSF52113">
    <property type="entry name" value="BRCT domain"/>
    <property type="match status" value="1"/>
</dbReference>
<dbReference type="SMART" id="SM00292">
    <property type="entry name" value="BRCT"/>
    <property type="match status" value="1"/>
</dbReference>
<feature type="repeat" description="ANK" evidence="9">
    <location>
        <begin position="650"/>
        <end position="683"/>
    </location>
</feature>
<evidence type="ECO:0000256" key="4">
    <source>
        <dbReference type="ARBA" id="ARBA00022737"/>
    </source>
</evidence>
<dbReference type="InterPro" id="IPR042479">
    <property type="entry name" value="Slf1"/>
</dbReference>
<organism evidence="12 13">
    <name type="scientific">Synaphobranchus kaupii</name>
    <name type="common">Kaup's arrowtooth eel</name>
    <dbReference type="NCBI Taxonomy" id="118154"/>
    <lineage>
        <taxon>Eukaryota</taxon>
        <taxon>Metazoa</taxon>
        <taxon>Chordata</taxon>
        <taxon>Craniata</taxon>
        <taxon>Vertebrata</taxon>
        <taxon>Euteleostomi</taxon>
        <taxon>Actinopterygii</taxon>
        <taxon>Neopterygii</taxon>
        <taxon>Teleostei</taxon>
        <taxon>Anguilliformes</taxon>
        <taxon>Synaphobranchidae</taxon>
        <taxon>Synaphobranchus</taxon>
    </lineage>
</organism>
<keyword evidence="8" id="KW-0539">Nucleus</keyword>
<comment type="subcellular location">
    <subcellularLocation>
        <location evidence="2">Cytoplasm</location>
        <location evidence="2">Cytoskeleton</location>
        <location evidence="2">Microtubule organizing center</location>
        <location evidence="2">Centrosome</location>
    </subcellularLocation>
    <subcellularLocation>
        <location evidence="1">Nucleus</location>
    </subcellularLocation>
</comment>
<accession>A0A9Q1GC86</accession>
<dbReference type="OrthoDB" id="273147at2759"/>
<dbReference type="Pfam" id="PF12796">
    <property type="entry name" value="Ank_2"/>
    <property type="match status" value="1"/>
</dbReference>
<feature type="repeat" description="ANK" evidence="9">
    <location>
        <begin position="718"/>
        <end position="750"/>
    </location>
</feature>
<comment type="caution">
    <text evidence="12">The sequence shown here is derived from an EMBL/GenBank/DDBJ whole genome shotgun (WGS) entry which is preliminary data.</text>
</comment>
<name>A0A9Q1GC86_SYNKA</name>
<keyword evidence="3" id="KW-0963">Cytoplasm</keyword>
<dbReference type="GO" id="GO:0005634">
    <property type="term" value="C:nucleus"/>
    <property type="evidence" value="ECO:0007669"/>
    <property type="project" value="UniProtKB-SubCell"/>
</dbReference>
<feature type="domain" description="BRCT" evidence="11">
    <location>
        <begin position="14"/>
        <end position="98"/>
    </location>
</feature>
<sequence>MQNIKFRRMVDTKYVFQISGIKNVQTKGKLLHGIHQLGGKYIGGSSYVEGTTHLIVSHPVASEKFLAACAGGIWIVKPEYVRDSERNGKWLPEESYELDLASQTPGATNPIRAWRERVTCGSILGAFQDWSVVLLVDRVEQSVMFKRILTSGKASIYSSTPPSNRHVTHVLTNCMYKRLMSHNAPCYSLDHISQHLFGSLWSEVGFSKSFDTPGSSSQDCSLMDTCTELEADDLLFANLENQLRDHLSKLEHLKRKLVSTEFLNMTTAGPQTQTVMADFSNVSSLIECGLLTEALEELQGALYPGQLPPVQVFHSLMQHALHGEVKPYFYCKFRAVLHDILRKNPPWGSPVVVKYFLCSLQCPQCKGGPRGLLELSVRFCMSSGPTCHSLPGPASPEQVRFHMELQGFLLKLFQFELQASNMGKPAGSRASVLVSTFWSTWDRTTLYTRAVQQLAELLIQASLWALPYTEDWQPRIVGTLHDILAVVVEYWCQEHCQLNRHLVEKGLADLAQCMAILCQDLPPEALQDFIPSIPSARLRLVTADAIFGHTCSQNGIVMGTEPLSLMKIVSSYLPALGRMGGRSPARPRAPQHPADEPATASCARDRGSPAAVAPPGGTRAPEETAAPEVPGGPGLGKENVPRGLNRVNAAGETLLHRACKKDQVETLLRILPLPGTDVNVKDHAGWTPLHEACNHGSSACVRALLEHCPALHLETQVGGVSPLHDALLNGHVDIAKMLLRHAGSSLLQQRDSHGRTALDLVSSPELREELRTCAQEGDSAWDAVGSEVRDLPFLETCSCLLSCLILSYTLVRDLPFYEDPGPQLARTLAAHSAGRVTAGWGDPRLVRHAEDLETLAGVGKYLRRVPPAVRNCQGRHTHILMRQLDQLESDGLELLRNAPM</sequence>
<proteinExistence type="predicted"/>
<protein>
    <recommendedName>
        <fullName evidence="11">BRCT domain-containing protein</fullName>
    </recommendedName>
</protein>
<feature type="repeat" description="ANK" evidence="9">
    <location>
        <begin position="684"/>
        <end position="716"/>
    </location>
</feature>
<keyword evidence="4" id="KW-0677">Repeat</keyword>
<dbReference type="InterPro" id="IPR057595">
    <property type="entry name" value="TopB1_SLF1_BRCT"/>
</dbReference>
<dbReference type="PANTHER" id="PTHR46677:SF1">
    <property type="entry name" value="SMC5-SMC6 COMPLEX LOCALIZATION FACTOR PROTEIN 1"/>
    <property type="match status" value="1"/>
</dbReference>
<dbReference type="FunFam" id="3.40.50.10190:FF:000018">
    <property type="entry name" value="DNA topoisomerase 2-binding protein 1"/>
    <property type="match status" value="1"/>
</dbReference>
<dbReference type="AlphaFoldDB" id="A0A9Q1GC86"/>
<evidence type="ECO:0000256" key="1">
    <source>
        <dbReference type="ARBA" id="ARBA00004123"/>
    </source>
</evidence>
<dbReference type="EMBL" id="JAINUF010000001">
    <property type="protein sequence ID" value="KAJ8380552.1"/>
    <property type="molecule type" value="Genomic_DNA"/>
</dbReference>
<evidence type="ECO:0000256" key="8">
    <source>
        <dbReference type="ARBA" id="ARBA00023242"/>
    </source>
</evidence>
<dbReference type="PROSITE" id="PS50297">
    <property type="entry name" value="ANK_REP_REGION"/>
    <property type="match status" value="3"/>
</dbReference>
<evidence type="ECO:0000256" key="3">
    <source>
        <dbReference type="ARBA" id="ARBA00022490"/>
    </source>
</evidence>
<dbReference type="PROSITE" id="PS50088">
    <property type="entry name" value="ANK_REPEAT"/>
    <property type="match status" value="3"/>
</dbReference>
<dbReference type="PANTHER" id="PTHR46677">
    <property type="entry name" value="SMC5-SMC6 COMPLEX LOCALIZATION FACTOR PROTEIN 1"/>
    <property type="match status" value="1"/>
</dbReference>
<keyword evidence="9" id="KW-0040">ANK repeat</keyword>
<dbReference type="Gene3D" id="1.25.40.20">
    <property type="entry name" value="Ankyrin repeat-containing domain"/>
    <property type="match status" value="1"/>
</dbReference>
<keyword evidence="13" id="KW-1185">Reference proteome</keyword>
<evidence type="ECO:0000256" key="6">
    <source>
        <dbReference type="ARBA" id="ARBA00023204"/>
    </source>
</evidence>
<dbReference type="InterPro" id="IPR036420">
    <property type="entry name" value="BRCT_dom_sf"/>
</dbReference>
<dbReference type="Pfam" id="PF23294">
    <property type="entry name" value="BRCT_TopB1_SLF1"/>
    <property type="match status" value="1"/>
</dbReference>
<dbReference type="PROSITE" id="PS50172">
    <property type="entry name" value="BRCT"/>
    <property type="match status" value="1"/>
</dbReference>
<dbReference type="GO" id="GO:0006281">
    <property type="term" value="P:DNA repair"/>
    <property type="evidence" value="ECO:0007669"/>
    <property type="project" value="UniProtKB-KW"/>
</dbReference>
<dbReference type="SMART" id="SM00248">
    <property type="entry name" value="ANK"/>
    <property type="match status" value="3"/>
</dbReference>
<gene>
    <name evidence="12" type="ORF">SKAU_G00013300</name>
</gene>
<keyword evidence="7" id="KW-0206">Cytoskeleton</keyword>
<dbReference type="Proteomes" id="UP001152622">
    <property type="component" value="Chromosome 1"/>
</dbReference>
<keyword evidence="5" id="KW-0227">DNA damage</keyword>
<dbReference type="GO" id="GO:0035861">
    <property type="term" value="C:site of double-strand break"/>
    <property type="evidence" value="ECO:0007669"/>
    <property type="project" value="TreeGrafter"/>
</dbReference>
<evidence type="ECO:0000259" key="11">
    <source>
        <dbReference type="PROSITE" id="PS50172"/>
    </source>
</evidence>
<evidence type="ECO:0000313" key="12">
    <source>
        <dbReference type="EMBL" id="KAJ8380552.1"/>
    </source>
</evidence>